<dbReference type="GO" id="GO:0016787">
    <property type="term" value="F:hydrolase activity"/>
    <property type="evidence" value="ECO:0007669"/>
    <property type="project" value="UniProtKB-KW"/>
</dbReference>
<feature type="region of interest" description="Disordered" evidence="1">
    <location>
        <begin position="185"/>
        <end position="204"/>
    </location>
</feature>
<evidence type="ECO:0000313" key="3">
    <source>
        <dbReference type="Proteomes" id="UP000283458"/>
    </source>
</evidence>
<dbReference type="RefSeq" id="WP_119830596.1">
    <property type="nucleotide sequence ID" value="NZ_QYUL01000001.1"/>
</dbReference>
<dbReference type="Pfam" id="PF04307">
    <property type="entry name" value="YdjM"/>
    <property type="match status" value="1"/>
</dbReference>
<comment type="caution">
    <text evidence="2">The sequence shown here is derived from an EMBL/GenBank/DDBJ whole genome shotgun (WGS) entry which is preliminary data.</text>
</comment>
<keyword evidence="2" id="KW-0378">Hydrolase</keyword>
<dbReference type="AlphaFoldDB" id="A0A418W4J4"/>
<gene>
    <name evidence="2" type="ORF">D3877_10895</name>
</gene>
<dbReference type="InterPro" id="IPR007404">
    <property type="entry name" value="YdjM-like"/>
</dbReference>
<name>A0A418W4J4_9PROT</name>
<sequence>MMASSHIIVGAATWTWLAARFGLPPLEPLGLGLAVLGSLAPDIDHPKSTLGSRLKPISVPISLVFGHRGITHSLFAVAGCAWLFSESGVHAAYSAPFLVGYLTHLAGDLLSPSGLPLLYPLKRRRTFALPIIKTGGFSEQLVVVILCGWLISGLFGCDWRGLLQTGAWRDAVALVDEAESRLSSLRPEGEDAAPTAAAPWPPRKPAIKPPHRVASAACGVCG</sequence>
<protein>
    <submittedName>
        <fullName evidence="2">Metal-dependent hydrolase</fullName>
    </submittedName>
</protein>
<dbReference type="PANTHER" id="PTHR35531:SF1">
    <property type="entry name" value="INNER MEMBRANE PROTEIN YBCI-RELATED"/>
    <property type="match status" value="1"/>
</dbReference>
<keyword evidence="3" id="KW-1185">Reference proteome</keyword>
<evidence type="ECO:0000313" key="2">
    <source>
        <dbReference type="EMBL" id="RJF84963.1"/>
    </source>
</evidence>
<reference evidence="2 3" key="1">
    <citation type="submission" date="2018-09" db="EMBL/GenBank/DDBJ databases">
        <authorList>
            <person name="Zhu H."/>
        </authorList>
    </citation>
    <scope>NUCLEOTIDE SEQUENCE [LARGE SCALE GENOMIC DNA]</scope>
    <source>
        <strain evidence="2 3">K2W22B-5</strain>
    </source>
</reference>
<evidence type="ECO:0000256" key="1">
    <source>
        <dbReference type="SAM" id="MobiDB-lite"/>
    </source>
</evidence>
<proteinExistence type="predicted"/>
<dbReference type="EMBL" id="QYUL01000001">
    <property type="protein sequence ID" value="RJF84963.1"/>
    <property type="molecule type" value="Genomic_DNA"/>
</dbReference>
<dbReference type="OrthoDB" id="5459053at2"/>
<dbReference type="Proteomes" id="UP000283458">
    <property type="component" value="Unassembled WGS sequence"/>
</dbReference>
<organism evidence="2 3">
    <name type="scientific">Azospirillum cavernae</name>
    <dbReference type="NCBI Taxonomy" id="2320860"/>
    <lineage>
        <taxon>Bacteria</taxon>
        <taxon>Pseudomonadati</taxon>
        <taxon>Pseudomonadota</taxon>
        <taxon>Alphaproteobacteria</taxon>
        <taxon>Rhodospirillales</taxon>
        <taxon>Azospirillaceae</taxon>
        <taxon>Azospirillum</taxon>
    </lineage>
</organism>
<accession>A0A418W4J4</accession>
<dbReference type="PANTHER" id="PTHR35531">
    <property type="entry name" value="INNER MEMBRANE PROTEIN YBCI-RELATED"/>
    <property type="match status" value="1"/>
</dbReference>